<reference evidence="2 3" key="1">
    <citation type="submission" date="2014-06" db="EMBL/GenBank/DDBJ databases">
        <title>Shewanella sp. YQH10.</title>
        <authorList>
            <person name="Liu Y."/>
            <person name="Zeng R."/>
        </authorList>
    </citation>
    <scope>NUCLEOTIDE SEQUENCE [LARGE SCALE GENOMIC DNA]</scope>
    <source>
        <strain evidence="2 3">YQH10</strain>
    </source>
</reference>
<dbReference type="Gene3D" id="3.40.50.2000">
    <property type="entry name" value="Glycogen Phosphorylase B"/>
    <property type="match status" value="2"/>
</dbReference>
<evidence type="ECO:0000313" key="2">
    <source>
        <dbReference type="EMBL" id="KFZ36537.1"/>
    </source>
</evidence>
<evidence type="ECO:0000259" key="1">
    <source>
        <dbReference type="Pfam" id="PF00534"/>
    </source>
</evidence>
<dbReference type="GO" id="GO:1901135">
    <property type="term" value="P:carbohydrate derivative metabolic process"/>
    <property type="evidence" value="ECO:0007669"/>
    <property type="project" value="UniProtKB-ARBA"/>
</dbReference>
<dbReference type="PANTHER" id="PTHR12526">
    <property type="entry name" value="GLYCOSYLTRANSFERASE"/>
    <property type="match status" value="1"/>
</dbReference>
<keyword evidence="3" id="KW-1185">Reference proteome</keyword>
<dbReference type="Proteomes" id="UP000029264">
    <property type="component" value="Unassembled WGS sequence"/>
</dbReference>
<organism evidence="2 3">
    <name type="scientific">Shewanella mangrovi</name>
    <dbReference type="NCBI Taxonomy" id="1515746"/>
    <lineage>
        <taxon>Bacteria</taxon>
        <taxon>Pseudomonadati</taxon>
        <taxon>Pseudomonadota</taxon>
        <taxon>Gammaproteobacteria</taxon>
        <taxon>Alteromonadales</taxon>
        <taxon>Shewanellaceae</taxon>
        <taxon>Shewanella</taxon>
    </lineage>
</organism>
<dbReference type="eggNOG" id="COG0438">
    <property type="taxonomic scope" value="Bacteria"/>
</dbReference>
<dbReference type="Pfam" id="PF00534">
    <property type="entry name" value="Glycos_transf_1"/>
    <property type="match status" value="1"/>
</dbReference>
<dbReference type="InterPro" id="IPR001296">
    <property type="entry name" value="Glyco_trans_1"/>
</dbReference>
<proteinExistence type="predicted"/>
<accession>A0A094JBA8</accession>
<dbReference type="STRING" id="1515746.HR45_15480"/>
<protein>
    <recommendedName>
        <fullName evidence="1">Glycosyl transferase family 1 domain-containing protein</fullName>
    </recommendedName>
</protein>
<dbReference type="AlphaFoldDB" id="A0A094JBA8"/>
<gene>
    <name evidence="2" type="ORF">HR45_15480</name>
</gene>
<evidence type="ECO:0000313" key="3">
    <source>
        <dbReference type="Proteomes" id="UP000029264"/>
    </source>
</evidence>
<feature type="domain" description="Glycosyl transferase family 1" evidence="1">
    <location>
        <begin position="224"/>
        <end position="372"/>
    </location>
</feature>
<dbReference type="SUPFAM" id="SSF53756">
    <property type="entry name" value="UDP-Glycosyltransferase/glycogen phosphorylase"/>
    <property type="match status" value="1"/>
</dbReference>
<name>A0A094JBA8_9GAMM</name>
<dbReference type="EMBL" id="JPEO01000016">
    <property type="protein sequence ID" value="KFZ36537.1"/>
    <property type="molecule type" value="Genomic_DNA"/>
</dbReference>
<sequence>MKVVHLIAGNINGGAARGAYWLHKGLLEQGIDSTIITSSELTLGEPEIIGILNEENKELYKNNLQSEKKILSEYSNKSAELFSTGLFGFKLKSLDKIKKSDIIHLHWVNDNFLDISELSLFNKPIIWTLRDMWPITGGCHYAINCERYKSKCGKCPLLGSEIESDLSEFVQQRKEDLLPKDIYYVGISKWITEQARLSQILRGKKVSTIANCIDTLEYFPIDKSQSRSILGINTPKKIILIGATRIKDSYKGFNLLKNVLGNLDKEKYFLAVFGAVNDADISQFGFEYKRFGYLYDTVSLRLVYSASDVFLCTSTLEAFGKTVAESMSCGTPVVCFDCCGPSEIVEHNTSGYKAKPYDTQDMVNGINHICFSPNYKDISSSANKRILNFFDKSKAAEKYAKLYLSIKSGSN</sequence>
<dbReference type="GO" id="GO:0016757">
    <property type="term" value="F:glycosyltransferase activity"/>
    <property type="evidence" value="ECO:0007669"/>
    <property type="project" value="InterPro"/>
</dbReference>
<comment type="caution">
    <text evidence="2">The sequence shown here is derived from an EMBL/GenBank/DDBJ whole genome shotgun (WGS) entry which is preliminary data.</text>
</comment>